<dbReference type="Proteomes" id="UP000241222">
    <property type="component" value="Unassembled WGS sequence"/>
</dbReference>
<comment type="caution">
    <text evidence="1">The sequence shown here is derived from an EMBL/GenBank/DDBJ whole genome shotgun (WGS) entry which is preliminary data.</text>
</comment>
<reference evidence="1 2" key="1">
    <citation type="submission" date="2018-03" db="EMBL/GenBank/DDBJ databases">
        <title>Whole genome sequencing of Histamine producing bacteria.</title>
        <authorList>
            <person name="Butler K."/>
        </authorList>
    </citation>
    <scope>NUCLEOTIDE SEQUENCE [LARGE SCALE GENOMIC DNA]</scope>
    <source>
        <strain evidence="1 2">JCM 13586</strain>
    </source>
</reference>
<dbReference type="PANTHER" id="PTHR33973:SF4">
    <property type="entry name" value="OS07G0153300 PROTEIN"/>
    <property type="match status" value="1"/>
</dbReference>
<dbReference type="OrthoDB" id="9778801at2"/>
<accession>A0A2T3J5B6</accession>
<dbReference type="InterPro" id="IPR010775">
    <property type="entry name" value="DUF1365"/>
</dbReference>
<dbReference type="RefSeq" id="WP_107347842.1">
    <property type="nucleotide sequence ID" value="NZ_PYMH01000001.1"/>
</dbReference>
<evidence type="ECO:0000313" key="1">
    <source>
        <dbReference type="EMBL" id="PSU36486.1"/>
    </source>
</evidence>
<protein>
    <submittedName>
        <fullName evidence="1">DUF1365 domain-containing protein</fullName>
    </submittedName>
</protein>
<dbReference type="PANTHER" id="PTHR33973">
    <property type="entry name" value="OS07G0153300 PROTEIN"/>
    <property type="match status" value="1"/>
</dbReference>
<sequence>MRSGIFSGVVRHRRFTPVSHQFQYPMFMPLINLDELAQLEKCVFGFGRHWYHFARFKVSDYLRESEQVQASVGADMAGQAEALKSAVFEKLHELTNESMSGDVFMLCQLRYAGCYFSPLNMYYVFDDEGKWRWVLAEVSNTPWNEKHYYALPAVGQWDKQHWHEKKAFHVSPFNPMTQHYYWKLKEPSSKVFLHLDIHDRKSDNKVLDATMSLKRFPMTSSALWRHIAQTPIQTVKVVFGIYWQALRLWLKKVPFHSHPVNIQSQSAVNENKHFPPSSDHKE</sequence>
<dbReference type="EMBL" id="PYMH01000001">
    <property type="protein sequence ID" value="PSU36486.1"/>
    <property type="molecule type" value="Genomic_DNA"/>
</dbReference>
<keyword evidence="2" id="KW-1185">Reference proteome</keyword>
<proteinExistence type="predicted"/>
<organism evidence="1 2">
    <name type="scientific">Photobacterium lutimaris</name>
    <dbReference type="NCBI Taxonomy" id="388278"/>
    <lineage>
        <taxon>Bacteria</taxon>
        <taxon>Pseudomonadati</taxon>
        <taxon>Pseudomonadota</taxon>
        <taxon>Gammaproteobacteria</taxon>
        <taxon>Vibrionales</taxon>
        <taxon>Vibrionaceae</taxon>
        <taxon>Photobacterium</taxon>
    </lineage>
</organism>
<dbReference type="Pfam" id="PF07103">
    <property type="entry name" value="DUF1365"/>
    <property type="match status" value="1"/>
</dbReference>
<evidence type="ECO:0000313" key="2">
    <source>
        <dbReference type="Proteomes" id="UP000241222"/>
    </source>
</evidence>
<dbReference type="AlphaFoldDB" id="A0A2T3J5B6"/>
<name>A0A2T3J5B6_9GAMM</name>
<gene>
    <name evidence="1" type="ORF">C9I99_03200</name>
</gene>